<comment type="caution">
    <text evidence="3">The sequence shown here is derived from an EMBL/GenBank/DDBJ whole genome shotgun (WGS) entry which is preliminary data.</text>
</comment>
<accession>A0A5B6URN4</accession>
<gene>
    <name evidence="3" type="ORF">EPI10_014090</name>
</gene>
<feature type="domain" description="Reverse transcriptase Ty1/copia-type" evidence="2">
    <location>
        <begin position="157"/>
        <end position="204"/>
    </location>
</feature>
<dbReference type="Pfam" id="PF07727">
    <property type="entry name" value="RVT_2"/>
    <property type="match status" value="1"/>
</dbReference>
<evidence type="ECO:0000313" key="3">
    <source>
        <dbReference type="EMBL" id="KAA3459617.1"/>
    </source>
</evidence>
<dbReference type="AlphaFoldDB" id="A0A5B6URN4"/>
<dbReference type="OrthoDB" id="8048545at2759"/>
<feature type="compositionally biased region" description="Basic and acidic residues" evidence="1">
    <location>
        <begin position="42"/>
        <end position="66"/>
    </location>
</feature>
<evidence type="ECO:0000256" key="1">
    <source>
        <dbReference type="SAM" id="MobiDB-lite"/>
    </source>
</evidence>
<keyword evidence="4" id="KW-1185">Reference proteome</keyword>
<dbReference type="InterPro" id="IPR013103">
    <property type="entry name" value="RVT_2"/>
</dbReference>
<reference evidence="3" key="1">
    <citation type="submission" date="2019-08" db="EMBL/GenBank/DDBJ databases">
        <authorList>
            <person name="Liu F."/>
        </authorList>
    </citation>
    <scope>NUCLEOTIDE SEQUENCE [LARGE SCALE GENOMIC DNA]</scope>
    <source>
        <strain evidence="3">PA1801</strain>
        <tissue evidence="3">Leaf</tissue>
    </source>
</reference>
<organism evidence="3 4">
    <name type="scientific">Gossypium australe</name>
    <dbReference type="NCBI Taxonomy" id="47621"/>
    <lineage>
        <taxon>Eukaryota</taxon>
        <taxon>Viridiplantae</taxon>
        <taxon>Streptophyta</taxon>
        <taxon>Embryophyta</taxon>
        <taxon>Tracheophyta</taxon>
        <taxon>Spermatophyta</taxon>
        <taxon>Magnoliopsida</taxon>
        <taxon>eudicotyledons</taxon>
        <taxon>Gunneridae</taxon>
        <taxon>Pentapetalae</taxon>
        <taxon>rosids</taxon>
        <taxon>malvids</taxon>
        <taxon>Malvales</taxon>
        <taxon>Malvaceae</taxon>
        <taxon>Malvoideae</taxon>
        <taxon>Gossypium</taxon>
    </lineage>
</organism>
<evidence type="ECO:0000259" key="2">
    <source>
        <dbReference type="Pfam" id="PF07727"/>
    </source>
</evidence>
<evidence type="ECO:0000313" key="4">
    <source>
        <dbReference type="Proteomes" id="UP000325315"/>
    </source>
</evidence>
<protein>
    <submittedName>
        <fullName evidence="3">Retrovirus-related Pol polyprotein from transposon TNT 1-94</fullName>
    </submittedName>
</protein>
<proteinExistence type="predicted"/>
<feature type="region of interest" description="Disordered" evidence="1">
    <location>
        <begin position="26"/>
        <end position="83"/>
    </location>
</feature>
<dbReference type="Proteomes" id="UP000325315">
    <property type="component" value="Unassembled WGS sequence"/>
</dbReference>
<name>A0A5B6URN4_9ROSI</name>
<sequence>MFLEVPVSSRRIMRIKGSLIPKDDPLKTSVEAFVSTSNDHSQTNDRHDGDSKKDEDEIEAETKDQCDEFDQPQPSSRVKKNHSTSNIIFDIHDSVQTREKPRQNYRDMVRFACYTSQFEPKRVEEALQDVKQIQAMPNELQQFERNEVWQLVPRPVDAVDFNETFALVARLKVIRMLLVVATHLDIKLYQMDVKSAFLNGYINE</sequence>
<dbReference type="EMBL" id="SMMG02000010">
    <property type="protein sequence ID" value="KAA3459617.1"/>
    <property type="molecule type" value="Genomic_DNA"/>
</dbReference>